<keyword evidence="2" id="KW-1185">Reference proteome</keyword>
<evidence type="ECO:0000313" key="1">
    <source>
        <dbReference type="EMBL" id="MDE8564549.1"/>
    </source>
</evidence>
<sequence>MKKAVVYITYGKEQVNPTYEEDTLKRIEKYCFMNNIEIVKVFKDVFDFERRSPILLEREGIMLWKEINNNRAIKLLITNDFDNCVDFDYDVDIFEEKLNFFQLDHIDISIINLSDVQLDEETQKLLEDQVKVFKNYRKNNYLCL</sequence>
<dbReference type="RefSeq" id="WP_275191993.1">
    <property type="nucleotide sequence ID" value="NZ_JAQOTG010000011.1"/>
</dbReference>
<comment type="caution">
    <text evidence="1">The sequence shown here is derived from an EMBL/GenBank/DDBJ whole genome shotgun (WGS) entry which is preliminary data.</text>
</comment>
<accession>A0ABT5W6V8</accession>
<proteinExistence type="predicted"/>
<dbReference type="EMBL" id="JAQOTG010000011">
    <property type="protein sequence ID" value="MDE8564549.1"/>
    <property type="molecule type" value="Genomic_DNA"/>
</dbReference>
<organism evidence="1 2">
    <name type="scientific">Anoxybacteroides rupiense</name>
    <dbReference type="NCBI Taxonomy" id="311460"/>
    <lineage>
        <taxon>Bacteria</taxon>
        <taxon>Bacillati</taxon>
        <taxon>Bacillota</taxon>
        <taxon>Bacilli</taxon>
        <taxon>Bacillales</taxon>
        <taxon>Anoxybacillaceae</taxon>
        <taxon>Anoxybacteroides</taxon>
    </lineage>
</organism>
<evidence type="ECO:0008006" key="3">
    <source>
        <dbReference type="Google" id="ProtNLM"/>
    </source>
</evidence>
<protein>
    <recommendedName>
        <fullName evidence="3">Resolvase/invertase-type recombinase catalytic domain-containing protein</fullName>
    </recommendedName>
</protein>
<evidence type="ECO:0000313" key="2">
    <source>
        <dbReference type="Proteomes" id="UP001213979"/>
    </source>
</evidence>
<gene>
    <name evidence="1" type="ORF">PNH38_11775</name>
</gene>
<dbReference type="Proteomes" id="UP001213979">
    <property type="component" value="Unassembled WGS sequence"/>
</dbReference>
<name>A0ABT5W6V8_9BACL</name>
<reference evidence="1 2" key="1">
    <citation type="submission" date="2023-01" db="EMBL/GenBank/DDBJ databases">
        <title>Genome-based reclassification of Anoxybacillus geothermalis as a later heterotypic synonym of Anoxybacillus rupiensis.</title>
        <authorList>
            <person name="Inan Bektas K."/>
            <person name="Canakci S."/>
            <person name="Belduz A.A."/>
            <person name="Guler H.H."/>
        </authorList>
    </citation>
    <scope>NUCLEOTIDE SEQUENCE [LARGE SCALE GENOMIC DNA]</scope>
    <source>
        <strain evidence="1 2">DSM 17127</strain>
    </source>
</reference>